<dbReference type="Gene3D" id="3.60.15.10">
    <property type="entry name" value="Ribonuclease Z/Hydroxyacylglutathione hydrolase-like"/>
    <property type="match status" value="1"/>
</dbReference>
<dbReference type="RefSeq" id="WP_089355874.1">
    <property type="nucleotide sequence ID" value="NZ_FZPD01000002.1"/>
</dbReference>
<evidence type="ECO:0000313" key="2">
    <source>
        <dbReference type="EMBL" id="SNS75628.1"/>
    </source>
</evidence>
<sequence length="243" mass="27181">MELTVLGCGDAFGNGGRNNTSFLVSDKDERILIDCGATTLIRLKAEEIDLDEISTIIISHFHGDHFGGIPFFLISSMFENPRKNPLSIVGPKGVAKRVYELQEAMYAGTAAKTLEMDLTYYEYEQGKAITIKDKVIHAWEVDHSLPSIPHAVRLEWRGKSVAFSGDTSWTDNLVPLSKGTDLFICECNFLDKVSFGHLGYSELLEKHSAFDTKQLWLTHMADEVIEAKDLKINRLSDGQKLII</sequence>
<accession>A0A239H3M4</accession>
<dbReference type="GO" id="GO:0042781">
    <property type="term" value="F:3'-tRNA processing endoribonuclease activity"/>
    <property type="evidence" value="ECO:0007669"/>
    <property type="project" value="TreeGrafter"/>
</dbReference>
<dbReference type="CDD" id="cd07740">
    <property type="entry name" value="metallo-hydrolase-like_MBL-fold"/>
    <property type="match status" value="1"/>
</dbReference>
<dbReference type="SMART" id="SM00849">
    <property type="entry name" value="Lactamase_B"/>
    <property type="match status" value="1"/>
</dbReference>
<protein>
    <submittedName>
        <fullName evidence="2">Ribonuclease BN, tRNA processing enzyme</fullName>
    </submittedName>
</protein>
<name>A0A239H3M4_EKHLU</name>
<dbReference type="EMBL" id="FZPD01000002">
    <property type="protein sequence ID" value="SNS75628.1"/>
    <property type="molecule type" value="Genomic_DNA"/>
</dbReference>
<organism evidence="2 3">
    <name type="scientific">Ekhidna lutea</name>
    <dbReference type="NCBI Taxonomy" id="447679"/>
    <lineage>
        <taxon>Bacteria</taxon>
        <taxon>Pseudomonadati</taxon>
        <taxon>Bacteroidota</taxon>
        <taxon>Cytophagia</taxon>
        <taxon>Cytophagales</taxon>
        <taxon>Reichenbachiellaceae</taxon>
        <taxon>Ekhidna</taxon>
    </lineage>
</organism>
<dbReference type="InterPro" id="IPR036866">
    <property type="entry name" value="RibonucZ/Hydroxyglut_hydro"/>
</dbReference>
<keyword evidence="3" id="KW-1185">Reference proteome</keyword>
<proteinExistence type="predicted"/>
<dbReference type="PANTHER" id="PTHR46018">
    <property type="entry name" value="ZINC PHOSPHODIESTERASE ELAC PROTEIN 1"/>
    <property type="match status" value="1"/>
</dbReference>
<evidence type="ECO:0000259" key="1">
    <source>
        <dbReference type="SMART" id="SM00849"/>
    </source>
</evidence>
<dbReference type="AlphaFoldDB" id="A0A239H3M4"/>
<evidence type="ECO:0000313" key="3">
    <source>
        <dbReference type="Proteomes" id="UP000198393"/>
    </source>
</evidence>
<dbReference type="InterPro" id="IPR001279">
    <property type="entry name" value="Metallo-B-lactamas"/>
</dbReference>
<gene>
    <name evidence="2" type="ORF">SAMN05421640_1113</name>
</gene>
<feature type="domain" description="Metallo-beta-lactamase" evidence="1">
    <location>
        <begin position="18"/>
        <end position="197"/>
    </location>
</feature>
<dbReference type="Pfam" id="PF23023">
    <property type="entry name" value="Anti-Pycsar_Apyc1"/>
    <property type="match status" value="1"/>
</dbReference>
<dbReference type="Proteomes" id="UP000198393">
    <property type="component" value="Unassembled WGS sequence"/>
</dbReference>
<dbReference type="PANTHER" id="PTHR46018:SF7">
    <property type="entry name" value="RIBONUCLEASE Z"/>
    <property type="match status" value="1"/>
</dbReference>
<reference evidence="2 3" key="1">
    <citation type="submission" date="2017-06" db="EMBL/GenBank/DDBJ databases">
        <authorList>
            <person name="Kim H.J."/>
            <person name="Triplett B.A."/>
        </authorList>
    </citation>
    <scope>NUCLEOTIDE SEQUENCE [LARGE SCALE GENOMIC DNA]</scope>
    <source>
        <strain evidence="2 3">DSM 19307</strain>
    </source>
</reference>
<dbReference type="SUPFAM" id="SSF56281">
    <property type="entry name" value="Metallo-hydrolase/oxidoreductase"/>
    <property type="match status" value="1"/>
</dbReference>
<dbReference type="OrthoDB" id="9800940at2"/>